<reference evidence="12" key="1">
    <citation type="journal article" date="2019" name="Int. J. Syst. Evol. Microbiol.">
        <title>The Global Catalogue of Microorganisms (GCM) 10K type strain sequencing project: providing services to taxonomists for standard genome sequencing and annotation.</title>
        <authorList>
            <consortium name="The Broad Institute Genomics Platform"/>
            <consortium name="The Broad Institute Genome Sequencing Center for Infectious Disease"/>
            <person name="Wu L."/>
            <person name="Ma J."/>
        </authorList>
    </citation>
    <scope>NUCLEOTIDE SEQUENCE [LARGE SCALE GENOMIC DNA]</scope>
    <source>
        <strain evidence="12">CCUG 58760</strain>
    </source>
</reference>
<feature type="transmembrane region" description="Helical" evidence="9">
    <location>
        <begin position="227"/>
        <end position="245"/>
    </location>
</feature>
<comment type="caution">
    <text evidence="11">The sequence shown here is derived from an EMBL/GenBank/DDBJ whole genome shotgun (WGS) entry which is preliminary data.</text>
</comment>
<comment type="subcellular location">
    <subcellularLocation>
        <location evidence="1">Cell membrane</location>
        <topology evidence="1">Multi-pass membrane protein</topology>
    </subcellularLocation>
</comment>
<dbReference type="Pfam" id="PF00892">
    <property type="entry name" value="EamA"/>
    <property type="match status" value="1"/>
</dbReference>
<keyword evidence="7 9" id="KW-0472">Membrane</keyword>
<feature type="transmembrane region" description="Helical" evidence="9">
    <location>
        <begin position="141"/>
        <end position="158"/>
    </location>
</feature>
<feature type="compositionally biased region" description="Basic and acidic residues" evidence="8">
    <location>
        <begin position="313"/>
        <end position="331"/>
    </location>
</feature>
<keyword evidence="6 9" id="KW-1133">Transmembrane helix</keyword>
<evidence type="ECO:0000256" key="7">
    <source>
        <dbReference type="ARBA" id="ARBA00023136"/>
    </source>
</evidence>
<keyword evidence="3" id="KW-0813">Transport</keyword>
<keyword evidence="5 9" id="KW-0812">Transmembrane</keyword>
<proteinExistence type="inferred from homology"/>
<evidence type="ECO:0000256" key="2">
    <source>
        <dbReference type="ARBA" id="ARBA00007362"/>
    </source>
</evidence>
<evidence type="ECO:0000256" key="8">
    <source>
        <dbReference type="SAM" id="MobiDB-lite"/>
    </source>
</evidence>
<evidence type="ECO:0000256" key="4">
    <source>
        <dbReference type="ARBA" id="ARBA00022475"/>
    </source>
</evidence>
<dbReference type="EMBL" id="JBHSLC010000007">
    <property type="protein sequence ID" value="MFC5354413.1"/>
    <property type="molecule type" value="Genomic_DNA"/>
</dbReference>
<dbReference type="InterPro" id="IPR000620">
    <property type="entry name" value="EamA_dom"/>
</dbReference>
<gene>
    <name evidence="11" type="primary">rarD</name>
    <name evidence="11" type="ORF">ACFPMG_05275</name>
</gene>
<keyword evidence="12" id="KW-1185">Reference proteome</keyword>
<feature type="transmembrane region" description="Helical" evidence="9">
    <location>
        <begin position="20"/>
        <end position="40"/>
    </location>
</feature>
<feature type="domain" description="EamA" evidence="10">
    <location>
        <begin position="20"/>
        <end position="157"/>
    </location>
</feature>
<feature type="transmembrane region" description="Helical" evidence="9">
    <location>
        <begin position="117"/>
        <end position="134"/>
    </location>
</feature>
<feature type="transmembrane region" description="Helical" evidence="9">
    <location>
        <begin position="192"/>
        <end position="212"/>
    </location>
</feature>
<sequence>MAQTPSPSSPQADGRNPATLGFAAALTAFLIWGGVAPIFFKQLGNVGAVEVVAHRVLWTVVLVGLWLVPTRGLSGIVRGVGSWRRLGIFLVTTALIGSNWTIFIWAVNNGHLVQSSLGYYINPIINVLLGMAFLQERLSKRQGVAVVIAAVGVLSLVLSYGEVPWVALSLALSFGVYALVRKKAAIDPVIGLLVETVLLVPPAIAYLLWLNAQGLGNFGVHGLGTDLLIILTGPVTAIPLVLFMVGAARLKLSTIGILQYISPTGQLLLGVAVYGEAFTSSHLLAFVCIWVALALYSADALFTHRAARAEARAEQNRAEQNRAEQNREEQARAAACRAD</sequence>
<dbReference type="NCBIfam" id="TIGR00688">
    <property type="entry name" value="rarD"/>
    <property type="match status" value="1"/>
</dbReference>
<feature type="region of interest" description="Disordered" evidence="8">
    <location>
        <begin position="313"/>
        <end position="339"/>
    </location>
</feature>
<evidence type="ECO:0000313" key="12">
    <source>
        <dbReference type="Proteomes" id="UP001596166"/>
    </source>
</evidence>
<dbReference type="RefSeq" id="WP_376994149.1">
    <property type="nucleotide sequence ID" value="NZ_JBHSLC010000007.1"/>
</dbReference>
<dbReference type="InterPro" id="IPR037185">
    <property type="entry name" value="EmrE-like"/>
</dbReference>
<feature type="transmembrane region" description="Helical" evidence="9">
    <location>
        <begin position="164"/>
        <end position="180"/>
    </location>
</feature>
<evidence type="ECO:0000256" key="1">
    <source>
        <dbReference type="ARBA" id="ARBA00004651"/>
    </source>
</evidence>
<protein>
    <submittedName>
        <fullName evidence="11">EamA family transporter RarD</fullName>
    </submittedName>
</protein>
<dbReference type="PANTHER" id="PTHR22911:SF137">
    <property type="entry name" value="SOLUTE CARRIER FAMILY 35 MEMBER G2-RELATED"/>
    <property type="match status" value="1"/>
</dbReference>
<name>A0ABW0G4J9_9PROT</name>
<evidence type="ECO:0000256" key="3">
    <source>
        <dbReference type="ARBA" id="ARBA00022448"/>
    </source>
</evidence>
<evidence type="ECO:0000256" key="5">
    <source>
        <dbReference type="ARBA" id="ARBA00022692"/>
    </source>
</evidence>
<keyword evidence="4" id="KW-1003">Cell membrane</keyword>
<dbReference type="SUPFAM" id="SSF103481">
    <property type="entry name" value="Multidrug resistance efflux transporter EmrE"/>
    <property type="match status" value="2"/>
</dbReference>
<comment type="similarity">
    <text evidence="2">Belongs to the EamA transporter family.</text>
</comment>
<dbReference type="Proteomes" id="UP001596166">
    <property type="component" value="Unassembled WGS sequence"/>
</dbReference>
<dbReference type="InterPro" id="IPR004626">
    <property type="entry name" value="RarD"/>
</dbReference>
<evidence type="ECO:0000313" key="11">
    <source>
        <dbReference type="EMBL" id="MFC5354413.1"/>
    </source>
</evidence>
<evidence type="ECO:0000256" key="9">
    <source>
        <dbReference type="SAM" id="Phobius"/>
    </source>
</evidence>
<feature type="transmembrane region" description="Helical" evidence="9">
    <location>
        <begin position="281"/>
        <end position="302"/>
    </location>
</feature>
<accession>A0ABW0G4J9</accession>
<feature type="transmembrane region" description="Helical" evidence="9">
    <location>
        <begin position="86"/>
        <end position="105"/>
    </location>
</feature>
<feature type="transmembrane region" description="Helical" evidence="9">
    <location>
        <begin position="52"/>
        <end position="74"/>
    </location>
</feature>
<evidence type="ECO:0000256" key="6">
    <source>
        <dbReference type="ARBA" id="ARBA00022989"/>
    </source>
</evidence>
<organism evidence="11 12">
    <name type="scientific">Azospirillum himalayense</name>
    <dbReference type="NCBI Taxonomy" id="654847"/>
    <lineage>
        <taxon>Bacteria</taxon>
        <taxon>Pseudomonadati</taxon>
        <taxon>Pseudomonadota</taxon>
        <taxon>Alphaproteobacteria</taxon>
        <taxon>Rhodospirillales</taxon>
        <taxon>Azospirillaceae</taxon>
        <taxon>Azospirillum</taxon>
    </lineage>
</organism>
<dbReference type="PANTHER" id="PTHR22911">
    <property type="entry name" value="ACYL-MALONYL CONDENSING ENZYME-RELATED"/>
    <property type="match status" value="1"/>
</dbReference>
<feature type="transmembrane region" description="Helical" evidence="9">
    <location>
        <begin position="257"/>
        <end position="275"/>
    </location>
</feature>
<evidence type="ECO:0000259" key="10">
    <source>
        <dbReference type="Pfam" id="PF00892"/>
    </source>
</evidence>